<feature type="domain" description="OmpA-like" evidence="5">
    <location>
        <begin position="268"/>
        <end position="386"/>
    </location>
</feature>
<reference evidence="6" key="1">
    <citation type="journal article" date="2015" name="Proc. Natl. Acad. Sci. U.S.A.">
        <title>Networks of energetic and metabolic interactions define dynamics in microbial communities.</title>
        <authorList>
            <person name="Embree M."/>
            <person name="Liu J.K."/>
            <person name="Al-Bassam M.M."/>
            <person name="Zengler K."/>
        </authorList>
    </citation>
    <scope>NUCLEOTIDE SEQUENCE</scope>
</reference>
<comment type="caution">
    <text evidence="6">The sequence shown here is derived from an EMBL/GenBank/DDBJ whole genome shotgun (WGS) entry which is preliminary data.</text>
</comment>
<evidence type="ECO:0000256" key="4">
    <source>
        <dbReference type="SAM" id="MobiDB-lite"/>
    </source>
</evidence>
<accession>A0A0W8FPD5</accession>
<dbReference type="AlphaFoldDB" id="A0A0W8FPD5"/>
<feature type="region of interest" description="Disordered" evidence="4">
    <location>
        <begin position="358"/>
        <end position="386"/>
    </location>
</feature>
<protein>
    <submittedName>
        <fullName evidence="6">Outer membrane protein</fullName>
    </submittedName>
</protein>
<dbReference type="InterPro" id="IPR006690">
    <property type="entry name" value="OMPA-like_CS"/>
</dbReference>
<evidence type="ECO:0000256" key="3">
    <source>
        <dbReference type="ARBA" id="ARBA00023237"/>
    </source>
</evidence>
<name>A0A0W8FPD5_9ZZZZ</name>
<dbReference type="InterPro" id="IPR036737">
    <property type="entry name" value="OmpA-like_sf"/>
</dbReference>
<evidence type="ECO:0000313" key="6">
    <source>
        <dbReference type="EMBL" id="KUG22792.1"/>
    </source>
</evidence>
<dbReference type="CDD" id="cd07185">
    <property type="entry name" value="OmpA_C-like"/>
    <property type="match status" value="1"/>
</dbReference>
<evidence type="ECO:0000256" key="2">
    <source>
        <dbReference type="ARBA" id="ARBA00023136"/>
    </source>
</evidence>
<dbReference type="PROSITE" id="PS51123">
    <property type="entry name" value="OMPA_2"/>
    <property type="match status" value="1"/>
</dbReference>
<dbReference type="InterPro" id="IPR006665">
    <property type="entry name" value="OmpA-like"/>
</dbReference>
<dbReference type="PRINTS" id="PR01021">
    <property type="entry name" value="OMPADOMAIN"/>
</dbReference>
<dbReference type="PANTHER" id="PTHR30329:SF21">
    <property type="entry name" value="LIPOPROTEIN YIAD-RELATED"/>
    <property type="match status" value="1"/>
</dbReference>
<dbReference type="InterPro" id="IPR050330">
    <property type="entry name" value="Bact_OuterMem_StrucFunc"/>
</dbReference>
<sequence>MKNVFVFLLCIGLSFFPLWDSVADLLIIPVTNFNLSDMANGVPAGWSIDKIKGKPFLKMKKEDNAFYLNLISSGDSSFGVRKECKVDIKNFPILCWRWKVNKLPKGGDIRKLSTDDQALQLYVAFKAIGFPALINTPVIGYIWDCEAPKGWSGRSQQIGADKLRYIVLRNRTDKTGQWYTERRNLYQDYKRLFGDIKGGEPQGLTTGLQIHINTHKTKTTADSEIGEIYFSAAPSDIALAESAREIKQLQDINISAVKAPPPPKIIAVKKQIPADCLNIIIEFNSSSADVGDSYNDKMQAVIEYIIKNPKAILTITGHTDNTGSNQYNLILSEKRAESVKNYLVNNFNIDEQRLTTQGIGSAEPVADNDAEEGRKNNRRVTINDCP</sequence>
<dbReference type="EMBL" id="LNQE01000941">
    <property type="protein sequence ID" value="KUG22792.1"/>
    <property type="molecule type" value="Genomic_DNA"/>
</dbReference>
<dbReference type="PANTHER" id="PTHR30329">
    <property type="entry name" value="STATOR ELEMENT OF FLAGELLAR MOTOR COMPLEX"/>
    <property type="match status" value="1"/>
</dbReference>
<dbReference type="PROSITE" id="PS01068">
    <property type="entry name" value="OMPA_1"/>
    <property type="match status" value="1"/>
</dbReference>
<dbReference type="Pfam" id="PF00691">
    <property type="entry name" value="OmpA"/>
    <property type="match status" value="1"/>
</dbReference>
<dbReference type="SUPFAM" id="SSF103088">
    <property type="entry name" value="OmpA-like"/>
    <property type="match status" value="1"/>
</dbReference>
<evidence type="ECO:0000256" key="1">
    <source>
        <dbReference type="ARBA" id="ARBA00004442"/>
    </source>
</evidence>
<keyword evidence="3" id="KW-0998">Cell outer membrane</keyword>
<dbReference type="InterPro" id="IPR006664">
    <property type="entry name" value="OMP_bac"/>
</dbReference>
<gene>
    <name evidence="6" type="ORF">ASZ90_007489</name>
</gene>
<keyword evidence="2" id="KW-0472">Membrane</keyword>
<evidence type="ECO:0000259" key="5">
    <source>
        <dbReference type="PROSITE" id="PS51123"/>
    </source>
</evidence>
<proteinExistence type="predicted"/>
<dbReference type="Pfam" id="PF11249">
    <property type="entry name" value="DUF3047"/>
    <property type="match status" value="1"/>
</dbReference>
<organism evidence="6">
    <name type="scientific">hydrocarbon metagenome</name>
    <dbReference type="NCBI Taxonomy" id="938273"/>
    <lineage>
        <taxon>unclassified sequences</taxon>
        <taxon>metagenomes</taxon>
        <taxon>ecological metagenomes</taxon>
    </lineage>
</organism>
<dbReference type="Gene3D" id="3.30.1330.60">
    <property type="entry name" value="OmpA-like domain"/>
    <property type="match status" value="1"/>
</dbReference>
<dbReference type="InterPro" id="IPR021409">
    <property type="entry name" value="DUF3047"/>
</dbReference>
<dbReference type="GO" id="GO:0009279">
    <property type="term" value="C:cell outer membrane"/>
    <property type="evidence" value="ECO:0007669"/>
    <property type="project" value="UniProtKB-SubCell"/>
</dbReference>
<comment type="subcellular location">
    <subcellularLocation>
        <location evidence="1">Cell outer membrane</location>
    </subcellularLocation>
</comment>